<sequence length="641" mass="71616">MGWRHHMLHFVLDLECYGENHPPYKNWSCLWTSRVDSPENWYTLVIIQNKRNVQRCSEYNISASPTPLAIKRGTLYEDYNMTVHVFDKSHPSSCPKASFEGLPKHLIRCGPPKNTPTARGTCTVENLQPSLSYVAQIRCSLNNNCPLCPWSAPYSLPPELNVQPVIVNVEDVDIAGTNGRRLLRVHWKFPSGEPVQGYRVHITKASGEPAKEAASRPASHPELRLVVSYSAYHLNIQAFNEASTSPALSYTIPARKHTGGDGGKLNVTFHSNASLTLSWRDTLVPTYICYSIELSARGRKTQYLMFYEASKNHKRMHLKEPLEPYRRYDITLHTRLNRDSCNMKRINNSEQTYGSLQAYFREGSPVGAPTNVTSHNVTLTSAVLTWQAVPEEDVGGFLLGYTLRYKEYGPTHTSPERNVTVEPTLRRKELVDLKSGTMYVVQISAFTQAGEGVKKHFVLHAAVAVPLAMGAVVICMMLSGAPLLKRAERSFWPSVPNPGTSNAIQRMNKSYELEPLKPLTSTREECHTCTLHLPSPRPTLLLRYTGLEGPSRAPSRADPSPRDTSDELTGDVFLPDDNEEEEITATSDTPRHSENAPGTFHSDYTTIEFFQQVTAQLLPGLCDKPHGPSSGGDKRDSQTSI</sequence>
<keyword evidence="1" id="KW-0732">Signal</keyword>
<proteinExistence type="predicted"/>
<dbReference type="InterPro" id="IPR013783">
    <property type="entry name" value="Ig-like_fold"/>
</dbReference>
<evidence type="ECO:0000256" key="4">
    <source>
        <dbReference type="ARBA" id="ARBA00023170"/>
    </source>
</evidence>
<dbReference type="GO" id="GO:0019955">
    <property type="term" value="F:cytokine binding"/>
    <property type="evidence" value="ECO:0007669"/>
    <property type="project" value="TreeGrafter"/>
</dbReference>
<keyword evidence="4" id="KW-0675">Receptor</keyword>
<name>A0A9Q0EFP0_9TELE</name>
<feature type="region of interest" description="Disordered" evidence="6">
    <location>
        <begin position="619"/>
        <end position="641"/>
    </location>
</feature>
<dbReference type="GO" id="GO:0043235">
    <property type="term" value="C:receptor complex"/>
    <property type="evidence" value="ECO:0007669"/>
    <property type="project" value="TreeGrafter"/>
</dbReference>
<reference evidence="9" key="1">
    <citation type="submission" date="2022-07" db="EMBL/GenBank/DDBJ databases">
        <title>Chromosome-level genome of Muraenolepis orangiensis.</title>
        <authorList>
            <person name="Kim J."/>
        </authorList>
    </citation>
    <scope>NUCLEOTIDE SEQUENCE</scope>
    <source>
        <strain evidence="9">KU_S4_2022</strain>
        <tissue evidence="9">Muscle</tissue>
    </source>
</reference>
<accession>A0A9Q0EFP0</accession>
<dbReference type="Gene3D" id="2.60.40.10">
    <property type="entry name" value="Immunoglobulins"/>
    <property type="match status" value="2"/>
</dbReference>
<evidence type="ECO:0000256" key="3">
    <source>
        <dbReference type="ARBA" id="ARBA00023157"/>
    </source>
</evidence>
<evidence type="ECO:0000256" key="6">
    <source>
        <dbReference type="SAM" id="MobiDB-lite"/>
    </source>
</evidence>
<keyword evidence="10" id="KW-1185">Reference proteome</keyword>
<dbReference type="GO" id="GO:0004896">
    <property type="term" value="F:cytokine receptor activity"/>
    <property type="evidence" value="ECO:0007669"/>
    <property type="project" value="TreeGrafter"/>
</dbReference>
<keyword evidence="2" id="KW-0677">Repeat</keyword>
<keyword evidence="7" id="KW-0812">Transmembrane</keyword>
<organism evidence="9 10">
    <name type="scientific">Muraenolepis orangiensis</name>
    <name type="common">Patagonian moray cod</name>
    <dbReference type="NCBI Taxonomy" id="630683"/>
    <lineage>
        <taxon>Eukaryota</taxon>
        <taxon>Metazoa</taxon>
        <taxon>Chordata</taxon>
        <taxon>Craniata</taxon>
        <taxon>Vertebrata</taxon>
        <taxon>Euteleostomi</taxon>
        <taxon>Actinopterygii</taxon>
        <taxon>Neopterygii</taxon>
        <taxon>Teleostei</taxon>
        <taxon>Neoteleostei</taxon>
        <taxon>Acanthomorphata</taxon>
        <taxon>Zeiogadaria</taxon>
        <taxon>Gadariae</taxon>
        <taxon>Gadiformes</taxon>
        <taxon>Muraenolepidoidei</taxon>
        <taxon>Muraenolepididae</taxon>
        <taxon>Muraenolepis</taxon>
    </lineage>
</organism>
<keyword evidence="3" id="KW-1015">Disulfide bond</keyword>
<keyword evidence="7" id="KW-0472">Membrane</keyword>
<dbReference type="CDD" id="cd00063">
    <property type="entry name" value="FN3"/>
    <property type="match status" value="2"/>
</dbReference>
<dbReference type="SMART" id="SM00060">
    <property type="entry name" value="FN3"/>
    <property type="match status" value="3"/>
</dbReference>
<gene>
    <name evidence="9" type="ORF">NHX12_027974</name>
</gene>
<keyword evidence="7" id="KW-1133">Transmembrane helix</keyword>
<feature type="compositionally biased region" description="Basic and acidic residues" evidence="6">
    <location>
        <begin position="632"/>
        <end position="641"/>
    </location>
</feature>
<evidence type="ECO:0000313" key="10">
    <source>
        <dbReference type="Proteomes" id="UP001148018"/>
    </source>
</evidence>
<evidence type="ECO:0000256" key="1">
    <source>
        <dbReference type="ARBA" id="ARBA00022729"/>
    </source>
</evidence>
<dbReference type="PANTHER" id="PTHR23036">
    <property type="entry name" value="CYTOKINE RECEPTOR"/>
    <property type="match status" value="1"/>
</dbReference>
<feature type="domain" description="Fibronectin type-III" evidence="8">
    <location>
        <begin position="168"/>
        <end position="261"/>
    </location>
</feature>
<feature type="region of interest" description="Disordered" evidence="6">
    <location>
        <begin position="547"/>
        <end position="604"/>
    </location>
</feature>
<dbReference type="Proteomes" id="UP001148018">
    <property type="component" value="Unassembled WGS sequence"/>
</dbReference>
<dbReference type="PANTHER" id="PTHR23036:SF193">
    <property type="entry name" value="INTERLEUKIN-6 RECEPTOR SUBUNIT BETA-LIKE"/>
    <property type="match status" value="1"/>
</dbReference>
<dbReference type="InterPro" id="IPR003961">
    <property type="entry name" value="FN3_dom"/>
</dbReference>
<dbReference type="InterPro" id="IPR050379">
    <property type="entry name" value="Type-I_Cytokine_Rcpt"/>
</dbReference>
<protein>
    <recommendedName>
        <fullName evidence="8">Fibronectin type-III domain-containing protein</fullName>
    </recommendedName>
</protein>
<dbReference type="GO" id="GO:0009897">
    <property type="term" value="C:external side of plasma membrane"/>
    <property type="evidence" value="ECO:0007669"/>
    <property type="project" value="TreeGrafter"/>
</dbReference>
<dbReference type="OrthoDB" id="5968456at2759"/>
<dbReference type="EMBL" id="JANIIK010000043">
    <property type="protein sequence ID" value="KAJ3605931.1"/>
    <property type="molecule type" value="Genomic_DNA"/>
</dbReference>
<dbReference type="PROSITE" id="PS50853">
    <property type="entry name" value="FN3"/>
    <property type="match status" value="2"/>
</dbReference>
<evidence type="ECO:0000256" key="2">
    <source>
        <dbReference type="ARBA" id="ARBA00022737"/>
    </source>
</evidence>
<comment type="caution">
    <text evidence="9">The sequence shown here is derived from an EMBL/GenBank/DDBJ whole genome shotgun (WGS) entry which is preliminary data.</text>
</comment>
<dbReference type="AlphaFoldDB" id="A0A9Q0EFP0"/>
<dbReference type="InterPro" id="IPR036116">
    <property type="entry name" value="FN3_sf"/>
</dbReference>
<evidence type="ECO:0000256" key="5">
    <source>
        <dbReference type="ARBA" id="ARBA00023180"/>
    </source>
</evidence>
<feature type="transmembrane region" description="Helical" evidence="7">
    <location>
        <begin position="457"/>
        <end position="484"/>
    </location>
</feature>
<dbReference type="Pfam" id="PF00041">
    <property type="entry name" value="fn3"/>
    <property type="match status" value="1"/>
</dbReference>
<feature type="compositionally biased region" description="Acidic residues" evidence="6">
    <location>
        <begin position="566"/>
        <end position="583"/>
    </location>
</feature>
<evidence type="ECO:0000259" key="8">
    <source>
        <dbReference type="PROSITE" id="PS50853"/>
    </source>
</evidence>
<dbReference type="FunFam" id="2.60.40.10:FF:000028">
    <property type="entry name" value="Neuronal cell adhesion molecule"/>
    <property type="match status" value="1"/>
</dbReference>
<evidence type="ECO:0000313" key="9">
    <source>
        <dbReference type="EMBL" id="KAJ3605931.1"/>
    </source>
</evidence>
<feature type="domain" description="Fibronectin type-III" evidence="8">
    <location>
        <begin position="368"/>
        <end position="466"/>
    </location>
</feature>
<evidence type="ECO:0000256" key="7">
    <source>
        <dbReference type="SAM" id="Phobius"/>
    </source>
</evidence>
<dbReference type="SUPFAM" id="SSF49265">
    <property type="entry name" value="Fibronectin type III"/>
    <property type="match status" value="2"/>
</dbReference>
<keyword evidence="5" id="KW-0325">Glycoprotein</keyword>